<evidence type="ECO:0000313" key="2">
    <source>
        <dbReference type="EMBL" id="MES1918410.1"/>
    </source>
</evidence>
<dbReference type="EMBL" id="JBDODL010000058">
    <property type="protein sequence ID" value="MES1918410.1"/>
    <property type="molecule type" value="Genomic_DNA"/>
</dbReference>
<keyword evidence="1" id="KW-0539">Nucleus</keyword>
<name>A0ABV2AFE3_9EUKA</name>
<comment type="similarity">
    <text evidence="1">Belongs to the HEATR1/UTP10 family.</text>
</comment>
<reference evidence="2 3" key="1">
    <citation type="journal article" date="2024" name="BMC Biol.">
        <title>Comparative genomics of Ascetosporea gives new insight into the evolutionary basis for animal parasitism in Rhizaria.</title>
        <authorList>
            <person name="Hiltunen Thoren M."/>
            <person name="Onut-Brannstrom I."/>
            <person name="Alfjorden A."/>
            <person name="Peckova H."/>
            <person name="Swords F."/>
            <person name="Hooper C."/>
            <person name="Holzer A.S."/>
            <person name="Bass D."/>
            <person name="Burki F."/>
        </authorList>
    </citation>
    <scope>NUCLEOTIDE SEQUENCE [LARGE SCALE GENOMIC DNA]</scope>
    <source>
        <strain evidence="2">20-A016</strain>
    </source>
</reference>
<sequence>MTLLSKQLAHLSTDYKNSISDKNTKRKPIRTLTASFLFEPKVAREIDNTTIYKMGLEGLHELSDDFPAFLSFEKSIFLPQRFAIIRMLNFRYLNVSVNRSAKTKSELEQLDKTIRKFLKLLSPFFLKTSSHKCVEFLIRFFDANEHFPESLLLCALPFHTSSYFLRLVQILKFGHSRWDFLYGKSASSQEKQEMAPLKTDFLLRKATSDIFILKLICSDAVKTANLLGKTDKVDCSKFDFFEKMAFSVFSGNSSSAKSSKIRVFLPILISGVDSCHPKFRSSCFSVLLRISDSLSLRGDLQNDLLSPCFKRIDEDDETLFFVCAFFQKQKESIKIKQKELKKLLGKIPKILKKLKLKKESSNFVLSILSSLVNHADNGSENEHSEILAQSLKAIDFENVVTTQIAVKLITEKLFGKSNPFSKVLQLIFHSKNFVFDDFFDNEIFLQSPKKYIDKLKKDVKRSLMFGETDFFEKWVLRLKTDFGADMKVDGGFLQLSSQNFNKIEKHLESGKQPSIREKAKISNFVANFCKVLCGFYNGHNSDLQKIGKRRVWDKIITAFQIAIFLKKQNFVVRNNKINKNLTTFFDKNVFDFIVTSFFERFMDESAKPEILLKLVLNFFGEFRYFVDNSQIWIEGVLVACCNNKRMLKILIEYIEKEQSTFSLTTMPLIKNFASESLDGKTGEKGFFGLERISGKNRKVDKGVVTMIKALLPTFKKTDLPKILEILLKIFSNFRFSGDSEIEEMSNLLKNVFIAASKTGNQILITRVVTIAILRFSVKAIKIQNLVVNCFDHQNLISLCAKILLTKFLNLQQPLFNPSKNFAKNDFEISNFCKNFESVKAKNLLQISKTAENLLQIILELKKSESFNFELLKIALIIIKNGANENGDNVEVAIKSISETISITDFSTESILAKLPKLKNGIDELVISIQILNFLMSNFNKNGGLDQSETASKLLNFAVKIMEQISKKGKIAQIVKNLFDYETTMSLISDEKHQVLEKVICFYFRDYYFGGSEDKNILFFEKTFYKLNKQSKEKILKSLTKNVNFAKIFESIKIRQIVNINFLLKIARNSTKLLEIKNISKIKQHQKSTLNSEKTAFKILELTEKSIKNICAFTAKFSPKEIAHFFKLMTQLIQKIALKKQNRLLPILLKTVRRFIKYSSETQKINIENFDIEAVSKALNGNIENEREFVKILTVLCKTSNLDLSQKRKEDILRNTNYFLLTKEKSLNKNMSNCIKKLIPFGLNFIYSENLKIETKIVKSLAKSFLDFGDKNSIFSKLVQNFQLKELSSFFVEFEFLEFKNIENFGNKNLTLSSAKMLNLFKILPIQKLLLVSASILENSKIFSKCGDFGFETEKLLIAVCELIKIKNWDSDNKELEKKDKIGAMSALLKGLSNFSNIFSQRLFSKIFENCESNKTEMAVLEIEKIKNVLLSEKEFSEIMNFFPIDKNSEKSRKNVHFLRIYRRLIDCKCVIFDHFDLETFLKVLLKLADNNEDETSSQILQKNLVQNIVTREIQTSLSENDGESSEKESQFDKIKNVFSSAIKIIYKNLNVHQRTKIKILTFVLENFDYGNGPSSMLNNRFQTIIDLLETSKTVETNNRFDILKLVTICLKYFKTDLSEILKIYQNNFLKTENFLKAKNFSVKKRNSENIKTELNFIHVAILEGDVLNEKKISETAKFFKQILLFLFSVSNLEIDQIITIQNDLLTSFLNLKIDQILTCVLEKTNLKFVLKTAKEIFDETIAEKQLETNLLKLFSFVDMAVSSKSLNLECAKIISDLLFDAMDVHIDRNSSNEFTKQVHSLCTKMQLSHCFTTFCLRLTEKQMISQYEKLKNWVEDVKTVEMGQISLPIKNRKNENSFEVKRRKFEFFLSVSKNLIESIDSLFLPLLRYSMSTCGLCLKFVTSENPPKNKNFVEESKAAIKKIKVANQKMAMAKPTNSYFLVENLLKLLQLSVDQVRKSRSIAEFSETEFEHIETDICKLMETEYKNSKFGFPQFSREFANFVKKLSVVVPGDEKKSLLVRSLLFYTHNRFAKVRMCAVLALKNLIIALKGALPNISVVISAVSERLEDDNEMVENAARDLIRCVEEQTGEKLNEFLQ</sequence>
<organism evidence="2 3">
    <name type="scientific">Bonamia ostreae</name>
    <dbReference type="NCBI Taxonomy" id="126728"/>
    <lineage>
        <taxon>Eukaryota</taxon>
        <taxon>Sar</taxon>
        <taxon>Rhizaria</taxon>
        <taxon>Endomyxa</taxon>
        <taxon>Ascetosporea</taxon>
        <taxon>Haplosporida</taxon>
        <taxon>Bonamia</taxon>
    </lineage>
</organism>
<dbReference type="InterPro" id="IPR040191">
    <property type="entry name" value="UTP10"/>
</dbReference>
<accession>A0ABV2AFE3</accession>
<dbReference type="Proteomes" id="UP001439008">
    <property type="component" value="Unassembled WGS sequence"/>
</dbReference>
<dbReference type="PANTHER" id="PTHR13457">
    <property type="entry name" value="BAP28"/>
    <property type="match status" value="1"/>
</dbReference>
<evidence type="ECO:0000313" key="3">
    <source>
        <dbReference type="Proteomes" id="UP001439008"/>
    </source>
</evidence>
<dbReference type="PANTHER" id="PTHR13457:SF1">
    <property type="entry name" value="HEAT REPEAT-CONTAINING PROTEIN 1"/>
    <property type="match status" value="1"/>
</dbReference>
<keyword evidence="1" id="KW-0690">Ribosome biogenesis</keyword>
<keyword evidence="1" id="KW-0687">Ribonucleoprotein</keyword>
<protein>
    <recommendedName>
        <fullName evidence="1">HEAT repeat-containing protein 1</fullName>
    </recommendedName>
</protein>
<keyword evidence="1" id="KW-0698">rRNA processing</keyword>
<comment type="subcellular location">
    <subcellularLocation>
        <location evidence="1">Nucleus</location>
        <location evidence="1">Nucleolus</location>
    </subcellularLocation>
</comment>
<comment type="caution">
    <text evidence="2">The sequence shown here is derived from an EMBL/GenBank/DDBJ whole genome shotgun (WGS) entry which is preliminary data.</text>
</comment>
<proteinExistence type="inferred from homology"/>
<comment type="function">
    <text evidence="1">Involved in nucleolar processing of pre-18S ribosomal RNA.</text>
</comment>
<gene>
    <name evidence="2" type="ORF">MHBO_000378</name>
</gene>
<keyword evidence="3" id="KW-1185">Reference proteome</keyword>
<evidence type="ECO:0000256" key="1">
    <source>
        <dbReference type="RuleBase" id="RU367065"/>
    </source>
</evidence>